<dbReference type="Proteomes" id="UP001189429">
    <property type="component" value="Unassembled WGS sequence"/>
</dbReference>
<organism evidence="2 3">
    <name type="scientific">Prorocentrum cordatum</name>
    <dbReference type="NCBI Taxonomy" id="2364126"/>
    <lineage>
        <taxon>Eukaryota</taxon>
        <taxon>Sar</taxon>
        <taxon>Alveolata</taxon>
        <taxon>Dinophyceae</taxon>
        <taxon>Prorocentrales</taxon>
        <taxon>Prorocentraceae</taxon>
        <taxon>Prorocentrum</taxon>
    </lineage>
</organism>
<evidence type="ECO:0000313" key="2">
    <source>
        <dbReference type="EMBL" id="CAK0894110.1"/>
    </source>
</evidence>
<feature type="non-terminal residue" evidence="2">
    <location>
        <position position="1"/>
    </location>
</feature>
<reference evidence="2" key="1">
    <citation type="submission" date="2023-10" db="EMBL/GenBank/DDBJ databases">
        <authorList>
            <person name="Chen Y."/>
            <person name="Shah S."/>
            <person name="Dougan E. K."/>
            <person name="Thang M."/>
            <person name="Chan C."/>
        </authorList>
    </citation>
    <scope>NUCLEOTIDE SEQUENCE [LARGE SCALE GENOMIC DNA]</scope>
</reference>
<sequence length="180" mass="18657">EDEEEEDAGGGGPSVRRRRRGVPSPPPCRPPPGVGAEAANGIADLGGAALDLAGGAYLISAPLVVPGHVGNLHLRQGTLRASPRFPSDRWLLTIGDPGCVSAARGSDESSEAAYCNQFVSVVDMLFDAAHVAAGGVHVANTMGRSGMLDAPTIQTFLLVGRVREPVPESALGRVESQMRR</sequence>
<feature type="compositionally biased region" description="Pro residues" evidence="1">
    <location>
        <begin position="23"/>
        <end position="33"/>
    </location>
</feature>
<dbReference type="EMBL" id="CAUYUJ010019847">
    <property type="protein sequence ID" value="CAK0894110.1"/>
    <property type="molecule type" value="Genomic_DNA"/>
</dbReference>
<protein>
    <submittedName>
        <fullName evidence="2">Uncharacterized protein</fullName>
    </submittedName>
</protein>
<dbReference type="InterPro" id="IPR039279">
    <property type="entry name" value="QRT3-like"/>
</dbReference>
<accession>A0ABN9X7U4</accession>
<comment type="caution">
    <text evidence="2">The sequence shown here is derived from an EMBL/GenBank/DDBJ whole genome shotgun (WGS) entry which is preliminary data.</text>
</comment>
<dbReference type="PANTHER" id="PTHR33928">
    <property type="entry name" value="POLYGALACTURONASE QRT3"/>
    <property type="match status" value="1"/>
</dbReference>
<evidence type="ECO:0000313" key="3">
    <source>
        <dbReference type="Proteomes" id="UP001189429"/>
    </source>
</evidence>
<feature type="region of interest" description="Disordered" evidence="1">
    <location>
        <begin position="1"/>
        <end position="34"/>
    </location>
</feature>
<gene>
    <name evidence="2" type="ORF">PCOR1329_LOCUS73244</name>
</gene>
<evidence type="ECO:0000256" key="1">
    <source>
        <dbReference type="SAM" id="MobiDB-lite"/>
    </source>
</evidence>
<dbReference type="PANTHER" id="PTHR33928:SF2">
    <property type="entry name" value="PECTATE LYASE SUPERFAMILY PROTEIN DOMAIN-CONTAINING PROTEIN-RELATED"/>
    <property type="match status" value="1"/>
</dbReference>
<name>A0ABN9X7U4_9DINO</name>
<keyword evidence="3" id="KW-1185">Reference proteome</keyword>
<proteinExistence type="predicted"/>